<feature type="region of interest" description="Disordered" evidence="1">
    <location>
        <begin position="101"/>
        <end position="125"/>
    </location>
</feature>
<accession>A0A6A6AXN9</accession>
<dbReference type="EMBL" id="ML995523">
    <property type="protein sequence ID" value="KAF2136376.1"/>
    <property type="molecule type" value="Genomic_DNA"/>
</dbReference>
<reference evidence="2" key="1">
    <citation type="journal article" date="2020" name="Stud. Mycol.">
        <title>101 Dothideomycetes genomes: a test case for predicting lifestyles and emergence of pathogens.</title>
        <authorList>
            <person name="Haridas S."/>
            <person name="Albert R."/>
            <person name="Binder M."/>
            <person name="Bloem J."/>
            <person name="Labutti K."/>
            <person name="Salamov A."/>
            <person name="Andreopoulos B."/>
            <person name="Baker S."/>
            <person name="Barry K."/>
            <person name="Bills G."/>
            <person name="Bluhm B."/>
            <person name="Cannon C."/>
            <person name="Castanera R."/>
            <person name="Culley D."/>
            <person name="Daum C."/>
            <person name="Ezra D."/>
            <person name="Gonzalez J."/>
            <person name="Henrissat B."/>
            <person name="Kuo A."/>
            <person name="Liang C."/>
            <person name="Lipzen A."/>
            <person name="Lutzoni F."/>
            <person name="Magnuson J."/>
            <person name="Mondo S."/>
            <person name="Nolan M."/>
            <person name="Ohm R."/>
            <person name="Pangilinan J."/>
            <person name="Park H.-J."/>
            <person name="Ramirez L."/>
            <person name="Alfaro M."/>
            <person name="Sun H."/>
            <person name="Tritt A."/>
            <person name="Yoshinaga Y."/>
            <person name="Zwiers L.-H."/>
            <person name="Turgeon B."/>
            <person name="Goodwin S."/>
            <person name="Spatafora J."/>
            <person name="Crous P."/>
            <person name="Grigoriev I."/>
        </authorList>
    </citation>
    <scope>NUCLEOTIDE SEQUENCE</scope>
    <source>
        <strain evidence="2">CBS 121167</strain>
    </source>
</reference>
<sequence>MSEPQERITITIPPLPATQSRRPDTHPLTVPAQSQSPSQPRHCAPHTAQSCRPPAGPSNLRPDHPRPLKPSLPYPASRPRYRLPAHASLFFVDLPGPKIVAGPQSPGTGRGCPSHKPGSFTARTRPDGSLLAVCVVKDGRR</sequence>
<evidence type="ECO:0000313" key="2">
    <source>
        <dbReference type="EMBL" id="KAF2136376.1"/>
    </source>
</evidence>
<keyword evidence="3" id="KW-1185">Reference proteome</keyword>
<protein>
    <submittedName>
        <fullName evidence="2">Uncharacterized protein</fullName>
    </submittedName>
</protein>
<dbReference type="AlphaFoldDB" id="A0A6A6AXN9"/>
<proteinExistence type="predicted"/>
<dbReference type="Proteomes" id="UP000799438">
    <property type="component" value="Unassembled WGS sequence"/>
</dbReference>
<evidence type="ECO:0000256" key="1">
    <source>
        <dbReference type="SAM" id="MobiDB-lite"/>
    </source>
</evidence>
<dbReference type="RefSeq" id="XP_033392094.1">
    <property type="nucleotide sequence ID" value="XM_033535357.1"/>
</dbReference>
<feature type="region of interest" description="Disordered" evidence="1">
    <location>
        <begin position="1"/>
        <end position="79"/>
    </location>
</feature>
<evidence type="ECO:0000313" key="3">
    <source>
        <dbReference type="Proteomes" id="UP000799438"/>
    </source>
</evidence>
<gene>
    <name evidence="2" type="ORF">K452DRAFT_137892</name>
</gene>
<name>A0A6A6AXN9_9PEZI</name>
<dbReference type="GeneID" id="54292851"/>
<organism evidence="2 3">
    <name type="scientific">Aplosporella prunicola CBS 121167</name>
    <dbReference type="NCBI Taxonomy" id="1176127"/>
    <lineage>
        <taxon>Eukaryota</taxon>
        <taxon>Fungi</taxon>
        <taxon>Dikarya</taxon>
        <taxon>Ascomycota</taxon>
        <taxon>Pezizomycotina</taxon>
        <taxon>Dothideomycetes</taxon>
        <taxon>Dothideomycetes incertae sedis</taxon>
        <taxon>Botryosphaeriales</taxon>
        <taxon>Aplosporellaceae</taxon>
        <taxon>Aplosporella</taxon>
    </lineage>
</organism>